<dbReference type="PANTHER" id="PTHR48022">
    <property type="entry name" value="PLASTIDIC GLUCOSE TRANSPORTER 4"/>
    <property type="match status" value="1"/>
</dbReference>
<dbReference type="InterPro" id="IPR020846">
    <property type="entry name" value="MFS_dom"/>
</dbReference>
<accession>A0A0D2GTL5</accession>
<dbReference type="InterPro" id="IPR050360">
    <property type="entry name" value="MFS_Sugar_Transporters"/>
</dbReference>
<keyword evidence="5 6" id="KW-0472">Membrane</keyword>
<evidence type="ECO:0000256" key="1">
    <source>
        <dbReference type="ARBA" id="ARBA00004141"/>
    </source>
</evidence>
<feature type="transmembrane region" description="Helical" evidence="6">
    <location>
        <begin position="95"/>
        <end position="115"/>
    </location>
</feature>
<dbReference type="GO" id="GO:0005351">
    <property type="term" value="F:carbohydrate:proton symporter activity"/>
    <property type="evidence" value="ECO:0007669"/>
    <property type="project" value="TreeGrafter"/>
</dbReference>
<evidence type="ECO:0000256" key="4">
    <source>
        <dbReference type="ARBA" id="ARBA00022989"/>
    </source>
</evidence>
<evidence type="ECO:0000256" key="6">
    <source>
        <dbReference type="SAM" id="Phobius"/>
    </source>
</evidence>
<dbReference type="OrthoDB" id="6612291at2759"/>
<dbReference type="InterPro" id="IPR005828">
    <property type="entry name" value="MFS_sugar_transport-like"/>
</dbReference>
<dbReference type="GeneID" id="27717214"/>
<keyword evidence="4 6" id="KW-1133">Transmembrane helix</keyword>
<feature type="transmembrane region" description="Helical" evidence="6">
    <location>
        <begin position="440"/>
        <end position="461"/>
    </location>
</feature>
<evidence type="ECO:0000256" key="5">
    <source>
        <dbReference type="ARBA" id="ARBA00023136"/>
    </source>
</evidence>
<dbReference type="Gene3D" id="1.20.1250.20">
    <property type="entry name" value="MFS general substrate transporter like domains"/>
    <property type="match status" value="1"/>
</dbReference>
<evidence type="ECO:0000313" key="9">
    <source>
        <dbReference type="Proteomes" id="UP000053411"/>
    </source>
</evidence>
<feature type="transmembrane region" description="Helical" evidence="6">
    <location>
        <begin position="413"/>
        <end position="434"/>
    </location>
</feature>
<feature type="domain" description="Major facilitator superfamily (MFS) profile" evidence="7">
    <location>
        <begin position="22"/>
        <end position="465"/>
    </location>
</feature>
<sequence length="519" mass="56720">MLSPDRNNATPREKISARNWLIFATLCFGAIAGAMSNGIISTTLGQPSFLEYFGFLNLTGTNTSLIGATLGVFYAGCLFGLHCQDYVSDKYGRRMSLAVASATSIVSGGLIAGSVHIAMFLVFRFLAGFGASMFVAATPLLMSELSTPRHRGLMVGMFGVGLSFGYSVASWFGVAFYYLPASGAQWRIPYALTTVPSILTLILLPWIPESPRWLIMVDHLDEALRIIRSLHGSSRDPQLDSFANAEFEQMKTQIAFERQHKVTWVEFLTSKRYRSRVWTAALTFMASQSAGILVVINYSTAITKNLGFGPAAQLSITSAYLSSGLVAVCIGALIVDHLGRVRSIIIGTLLQVTLLACLTGIIAKYAGSSNKAANSAAIALFFLYFLSYGTFVEGQIYTYCNELFPSHLRAKGVTWGLSWLYLFAIPFTTGALYAFETVGWRYYLVFIVVPLVVVAALRFLAKETKGKTLEEIGALFGDELVVRNLDDQLQTDKVAGTESVHVEKIYPTVSEQDEAAKTF</sequence>
<dbReference type="Pfam" id="PF00083">
    <property type="entry name" value="Sugar_tr"/>
    <property type="match status" value="1"/>
</dbReference>
<keyword evidence="9" id="KW-1185">Reference proteome</keyword>
<dbReference type="PROSITE" id="PS50850">
    <property type="entry name" value="MFS"/>
    <property type="match status" value="1"/>
</dbReference>
<dbReference type="VEuPathDB" id="FungiDB:Z520_11468"/>
<gene>
    <name evidence="8" type="ORF">Z520_11468</name>
</gene>
<feature type="transmembrane region" description="Helical" evidence="6">
    <location>
        <begin position="372"/>
        <end position="392"/>
    </location>
</feature>
<dbReference type="Proteomes" id="UP000053411">
    <property type="component" value="Unassembled WGS sequence"/>
</dbReference>
<feature type="transmembrane region" description="Helical" evidence="6">
    <location>
        <begin position="311"/>
        <end position="335"/>
    </location>
</feature>
<feature type="transmembrane region" description="Helical" evidence="6">
    <location>
        <begin position="121"/>
        <end position="141"/>
    </location>
</feature>
<keyword evidence="3 6" id="KW-0812">Transmembrane</keyword>
<feature type="transmembrane region" description="Helical" evidence="6">
    <location>
        <begin position="20"/>
        <end position="44"/>
    </location>
</feature>
<evidence type="ECO:0000256" key="2">
    <source>
        <dbReference type="ARBA" id="ARBA00010992"/>
    </source>
</evidence>
<feature type="transmembrane region" description="Helical" evidence="6">
    <location>
        <begin position="64"/>
        <end position="83"/>
    </location>
</feature>
<dbReference type="AlphaFoldDB" id="A0A0D2GTL5"/>
<feature type="transmembrane region" description="Helical" evidence="6">
    <location>
        <begin position="153"/>
        <end position="178"/>
    </location>
</feature>
<evidence type="ECO:0000313" key="8">
    <source>
        <dbReference type="EMBL" id="KIX92805.1"/>
    </source>
</evidence>
<dbReference type="InterPro" id="IPR036259">
    <property type="entry name" value="MFS_trans_sf"/>
</dbReference>
<reference evidence="8 9" key="1">
    <citation type="submission" date="2015-01" db="EMBL/GenBank/DDBJ databases">
        <title>The Genome Sequence of Fonsecaea multimorphosa CBS 102226.</title>
        <authorList>
            <consortium name="The Broad Institute Genomics Platform"/>
            <person name="Cuomo C."/>
            <person name="de Hoog S."/>
            <person name="Gorbushina A."/>
            <person name="Stielow B."/>
            <person name="Teixiera M."/>
            <person name="Abouelleil A."/>
            <person name="Chapman S.B."/>
            <person name="Priest M."/>
            <person name="Young S.K."/>
            <person name="Wortman J."/>
            <person name="Nusbaum C."/>
            <person name="Birren B."/>
        </authorList>
    </citation>
    <scope>NUCLEOTIDE SEQUENCE [LARGE SCALE GENOMIC DNA]</scope>
    <source>
        <strain evidence="8 9">CBS 102226</strain>
    </source>
</reference>
<organism evidence="8 9">
    <name type="scientific">Fonsecaea multimorphosa CBS 102226</name>
    <dbReference type="NCBI Taxonomy" id="1442371"/>
    <lineage>
        <taxon>Eukaryota</taxon>
        <taxon>Fungi</taxon>
        <taxon>Dikarya</taxon>
        <taxon>Ascomycota</taxon>
        <taxon>Pezizomycotina</taxon>
        <taxon>Eurotiomycetes</taxon>
        <taxon>Chaetothyriomycetidae</taxon>
        <taxon>Chaetothyriales</taxon>
        <taxon>Herpotrichiellaceae</taxon>
        <taxon>Fonsecaea</taxon>
    </lineage>
</organism>
<evidence type="ECO:0000256" key="3">
    <source>
        <dbReference type="ARBA" id="ARBA00022692"/>
    </source>
</evidence>
<dbReference type="RefSeq" id="XP_016626928.1">
    <property type="nucleotide sequence ID" value="XM_016781957.1"/>
</dbReference>
<dbReference type="SUPFAM" id="SSF103473">
    <property type="entry name" value="MFS general substrate transporter"/>
    <property type="match status" value="1"/>
</dbReference>
<protein>
    <recommendedName>
        <fullName evidence="7">Major facilitator superfamily (MFS) profile domain-containing protein</fullName>
    </recommendedName>
</protein>
<comment type="subcellular location">
    <subcellularLocation>
        <location evidence="1">Membrane</location>
        <topology evidence="1">Multi-pass membrane protein</topology>
    </subcellularLocation>
</comment>
<name>A0A0D2GTL5_9EURO</name>
<comment type="similarity">
    <text evidence="2">Belongs to the major facilitator superfamily. Sugar transporter (TC 2.A.1.1) family.</text>
</comment>
<proteinExistence type="inferred from homology"/>
<feature type="transmembrane region" description="Helical" evidence="6">
    <location>
        <begin position="277"/>
        <end position="299"/>
    </location>
</feature>
<feature type="transmembrane region" description="Helical" evidence="6">
    <location>
        <begin position="190"/>
        <end position="207"/>
    </location>
</feature>
<dbReference type="PANTHER" id="PTHR48022:SF11">
    <property type="entry name" value="MONOSACCHARIDE TRANSPORTER (HXT8), PUTATIVE (AFU_ORTHOLOGUE AFUA_2G08120)-RELATED"/>
    <property type="match status" value="1"/>
</dbReference>
<dbReference type="EMBL" id="KN848100">
    <property type="protein sequence ID" value="KIX92805.1"/>
    <property type="molecule type" value="Genomic_DNA"/>
</dbReference>
<feature type="transmembrane region" description="Helical" evidence="6">
    <location>
        <begin position="344"/>
        <end position="366"/>
    </location>
</feature>
<evidence type="ECO:0000259" key="7">
    <source>
        <dbReference type="PROSITE" id="PS50850"/>
    </source>
</evidence>
<dbReference type="GO" id="GO:0016020">
    <property type="term" value="C:membrane"/>
    <property type="evidence" value="ECO:0007669"/>
    <property type="project" value="UniProtKB-SubCell"/>
</dbReference>